<evidence type="ECO:0000256" key="5">
    <source>
        <dbReference type="ARBA" id="ARBA00046299"/>
    </source>
</evidence>
<evidence type="ECO:0000256" key="4">
    <source>
        <dbReference type="ARBA" id="ARBA00022679"/>
    </source>
</evidence>
<dbReference type="InterPro" id="IPR050519">
    <property type="entry name" value="Glycosyltransf_28_UgtP"/>
</dbReference>
<evidence type="ECO:0000256" key="7">
    <source>
        <dbReference type="SAM" id="SignalP"/>
    </source>
</evidence>
<dbReference type="PANTHER" id="PTHR43025">
    <property type="entry name" value="MONOGALACTOSYLDIACYLGLYCEROL SYNTHASE"/>
    <property type="match status" value="1"/>
</dbReference>
<dbReference type="Gene3D" id="3.40.50.2000">
    <property type="entry name" value="Glycogen Phosphorylase B"/>
    <property type="match status" value="1"/>
</dbReference>
<evidence type="ECO:0000256" key="2">
    <source>
        <dbReference type="ARBA" id="ARBA00012615"/>
    </source>
</evidence>
<keyword evidence="7" id="KW-0732">Signal</keyword>
<feature type="domain" description="Glycosyl transferase family 28 C-terminal" evidence="8">
    <location>
        <begin position="500"/>
        <end position="554"/>
    </location>
</feature>
<dbReference type="AlphaFoldDB" id="A0A7S4RNG7"/>
<feature type="domain" description="Diacylglycerol glucosyltransferase N-terminal" evidence="9">
    <location>
        <begin position="195"/>
        <end position="365"/>
    </location>
</feature>
<dbReference type="Pfam" id="PF06925">
    <property type="entry name" value="MGDG_synth"/>
    <property type="match status" value="1"/>
</dbReference>
<keyword evidence="3" id="KW-0328">Glycosyltransferase</keyword>
<feature type="compositionally biased region" description="Polar residues" evidence="6">
    <location>
        <begin position="107"/>
        <end position="119"/>
    </location>
</feature>
<sequence length="640" mass="69460">MPSLASFSTVLNILLLLTRSGAYGNEKPTATTSPSFGIRLDLPRMPYGDGTNPSTTTSPVSESLSSHNDTIPTSTATSGGAKQTASFVSSPSPGGASGATASFATHKAQSSSLHKSASKTALGATSSSIPSESGSTPSSSAKTQLSSTLATIEETNVPQTTDKVEVPDEVINALPTEKGRALRVLFLSSDTGGGHRASALSLANQFQRLYPGTTYDLLDIWTEDGCYPYHTIVKSYKHLSANPNQWRLLYYASNSHPYEFVMNHHSMFMCERKIRRRIESYKPDVVISVHPTMNNVPIKSTREISKKLGRHIPFFTVVTDFGSGHCTWFHKGVDKVFIASDRIQKLAKKRGKVADDQLVMSGLPIRYDFAIQAEKMGDRTTEEGKAYQRSIKEELGINPDKPMVLVMGGGEGVGSLSDIVNALYARFMKQGIDVTICVVCGRNEKLKNDLETRDWGTILETDGAPKKRKRDVVYHIFHKAVRSKKIQASLDRAAKLDAKEQEMHIVHEPGKVDVVGLGFITNMADYMVGANILVSKAGPGTIAEAAAVGLPIMLTSYLPGQEAGNVDVVLDGGFGDYCEDPILIAKELSCWLQDAELIDVMSVAAKRVGHPHAAEHIVSEIAETSLRWKEQSLLGPKYLP</sequence>
<feature type="compositionally biased region" description="Low complexity" evidence="6">
    <location>
        <begin position="123"/>
        <end position="141"/>
    </location>
</feature>
<dbReference type="EC" id="2.4.1.46" evidence="2"/>
<protein>
    <recommendedName>
        <fullName evidence="2">monogalactosyldiacylglycerol synthase</fullName>
        <ecNumber evidence="2">2.4.1.46</ecNumber>
    </recommendedName>
</protein>
<feature type="signal peptide" evidence="7">
    <location>
        <begin position="1"/>
        <end position="24"/>
    </location>
</feature>
<dbReference type="GO" id="GO:0031969">
    <property type="term" value="C:chloroplast membrane"/>
    <property type="evidence" value="ECO:0007669"/>
    <property type="project" value="UniProtKB-SubCell"/>
</dbReference>
<feature type="compositionally biased region" description="Polar residues" evidence="6">
    <location>
        <begin position="142"/>
        <end position="161"/>
    </location>
</feature>
<feature type="compositionally biased region" description="Low complexity" evidence="6">
    <location>
        <begin position="85"/>
        <end position="105"/>
    </location>
</feature>
<keyword evidence="4" id="KW-0808">Transferase</keyword>
<proteinExistence type="inferred from homology"/>
<dbReference type="GO" id="GO:0009247">
    <property type="term" value="P:glycolipid biosynthetic process"/>
    <property type="evidence" value="ECO:0007669"/>
    <property type="project" value="InterPro"/>
</dbReference>
<accession>A0A7S4RNG7</accession>
<dbReference type="InterPro" id="IPR009695">
    <property type="entry name" value="Diacylglyc_glucosyltr_N"/>
</dbReference>
<evidence type="ECO:0000256" key="1">
    <source>
        <dbReference type="ARBA" id="ARBA00006962"/>
    </source>
</evidence>
<dbReference type="SUPFAM" id="SSF53756">
    <property type="entry name" value="UDP-Glycosyltransferase/glycogen phosphorylase"/>
    <property type="match status" value="1"/>
</dbReference>
<evidence type="ECO:0000313" key="10">
    <source>
        <dbReference type="EMBL" id="CAE4619919.1"/>
    </source>
</evidence>
<feature type="region of interest" description="Disordered" evidence="6">
    <location>
        <begin position="23"/>
        <end position="162"/>
    </location>
</feature>
<evidence type="ECO:0000256" key="6">
    <source>
        <dbReference type="SAM" id="MobiDB-lite"/>
    </source>
</evidence>
<evidence type="ECO:0000256" key="3">
    <source>
        <dbReference type="ARBA" id="ARBA00022676"/>
    </source>
</evidence>
<evidence type="ECO:0000259" key="8">
    <source>
        <dbReference type="Pfam" id="PF04101"/>
    </source>
</evidence>
<name>A0A7S4RNG7_9STRA</name>
<comment type="similarity">
    <text evidence="1">Belongs to the glycosyltransferase 28 family.</text>
</comment>
<dbReference type="GO" id="GO:0046509">
    <property type="term" value="F:1,2-diacylglycerol 3-beta-galactosyltransferase activity"/>
    <property type="evidence" value="ECO:0007669"/>
    <property type="project" value="UniProtKB-EC"/>
</dbReference>
<dbReference type="EMBL" id="HBNS01027440">
    <property type="protein sequence ID" value="CAE4619919.1"/>
    <property type="molecule type" value="Transcribed_RNA"/>
</dbReference>
<evidence type="ECO:0000259" key="9">
    <source>
        <dbReference type="Pfam" id="PF06925"/>
    </source>
</evidence>
<feature type="compositionally biased region" description="Polar residues" evidence="6">
    <location>
        <begin position="51"/>
        <end position="84"/>
    </location>
</feature>
<dbReference type="InterPro" id="IPR007235">
    <property type="entry name" value="Glyco_trans_28_C"/>
</dbReference>
<organism evidence="10">
    <name type="scientific">Ditylum brightwellii</name>
    <dbReference type="NCBI Taxonomy" id="49249"/>
    <lineage>
        <taxon>Eukaryota</taxon>
        <taxon>Sar</taxon>
        <taxon>Stramenopiles</taxon>
        <taxon>Ochrophyta</taxon>
        <taxon>Bacillariophyta</taxon>
        <taxon>Mediophyceae</taxon>
        <taxon>Lithodesmiophycidae</taxon>
        <taxon>Lithodesmiales</taxon>
        <taxon>Lithodesmiaceae</taxon>
        <taxon>Ditylum</taxon>
    </lineage>
</organism>
<feature type="chain" id="PRO_5031203608" description="monogalactosyldiacylglycerol synthase" evidence="7">
    <location>
        <begin position="25"/>
        <end position="640"/>
    </location>
</feature>
<gene>
    <name evidence="10" type="ORF">DBRI00130_LOCUS21561</name>
</gene>
<reference evidence="10" key="1">
    <citation type="submission" date="2021-01" db="EMBL/GenBank/DDBJ databases">
        <authorList>
            <person name="Corre E."/>
            <person name="Pelletier E."/>
            <person name="Niang G."/>
            <person name="Scheremetjew M."/>
            <person name="Finn R."/>
            <person name="Kale V."/>
            <person name="Holt S."/>
            <person name="Cochrane G."/>
            <person name="Meng A."/>
            <person name="Brown T."/>
            <person name="Cohen L."/>
        </authorList>
    </citation>
    <scope>NUCLEOTIDE SEQUENCE</scope>
    <source>
        <strain evidence="10">GSO104</strain>
    </source>
</reference>
<comment type="subcellular location">
    <subcellularLocation>
        <location evidence="5">Plastid</location>
        <location evidence="5">Chloroplast membrane</location>
    </subcellularLocation>
</comment>
<dbReference type="PANTHER" id="PTHR43025:SF3">
    <property type="entry name" value="MONOGALACTOSYLDIACYLGLYCEROL SYNTHASE 1, CHLOROPLASTIC"/>
    <property type="match status" value="1"/>
</dbReference>
<dbReference type="Pfam" id="PF04101">
    <property type="entry name" value="Glyco_tran_28_C"/>
    <property type="match status" value="1"/>
</dbReference>